<accession>A0A087M7B5</accession>
<comment type="caution">
    <text evidence="2">The sequence shown here is derived from an EMBL/GenBank/DDBJ whole genome shotgun (WGS) entry which is preliminary data.</text>
</comment>
<dbReference type="Gene3D" id="3.40.50.720">
    <property type="entry name" value="NAD(P)-binding Rossmann-like Domain"/>
    <property type="match status" value="1"/>
</dbReference>
<dbReference type="InterPro" id="IPR036291">
    <property type="entry name" value="NAD(P)-bd_dom_sf"/>
</dbReference>
<gene>
    <name evidence="2" type="ORF">JP75_01030</name>
</gene>
<evidence type="ECO:0000313" key="2">
    <source>
        <dbReference type="EMBL" id="KFL32768.1"/>
    </source>
</evidence>
<proteinExistence type="inferred from homology"/>
<dbReference type="AlphaFoldDB" id="A0A087M7B5"/>
<dbReference type="InterPro" id="IPR050259">
    <property type="entry name" value="SDR"/>
</dbReference>
<protein>
    <submittedName>
        <fullName evidence="2">3-oxoacyl-ACP reductase</fullName>
    </submittedName>
</protein>
<dbReference type="EMBL" id="JQGC01000001">
    <property type="protein sequence ID" value="KFL32768.1"/>
    <property type="molecule type" value="Genomic_DNA"/>
</dbReference>
<evidence type="ECO:0000256" key="1">
    <source>
        <dbReference type="ARBA" id="ARBA00006484"/>
    </source>
</evidence>
<dbReference type="OrthoDB" id="9793325at2"/>
<organism evidence="2 3">
    <name type="scientific">Devosia riboflavina</name>
    <dbReference type="NCBI Taxonomy" id="46914"/>
    <lineage>
        <taxon>Bacteria</taxon>
        <taxon>Pseudomonadati</taxon>
        <taxon>Pseudomonadota</taxon>
        <taxon>Alphaproteobacteria</taxon>
        <taxon>Hyphomicrobiales</taxon>
        <taxon>Devosiaceae</taxon>
        <taxon>Devosia</taxon>
    </lineage>
</organism>
<dbReference type="InterPro" id="IPR002347">
    <property type="entry name" value="SDR_fam"/>
</dbReference>
<dbReference type="SUPFAM" id="SSF51735">
    <property type="entry name" value="NAD(P)-binding Rossmann-fold domains"/>
    <property type="match status" value="1"/>
</dbReference>
<keyword evidence="3" id="KW-1185">Reference proteome</keyword>
<dbReference type="Pfam" id="PF13561">
    <property type="entry name" value="adh_short_C2"/>
    <property type="match status" value="1"/>
</dbReference>
<name>A0A087M7B5_9HYPH</name>
<sequence>MKLGLEGKRAVVLGASKGLGAAIAQTLAAEGATVIGGARTVDAIEKLGQNIKGLPLDLASPTSVQAFIEAILADGGADILINNSGGPAPGEASTLPASDYANAFNTMVTPLISITQALLPGMRAKKWGRIVTLTSSGVESPIPRLAISNALRQSLAGWSKTLAGEVAADGITANIIVQGRIHTTRVDELDEAAAKRLGKSVEDIKAQSISTIPAARYGRVEELADVVAFIASERASYVTGSLIRVDGGMIRSI</sequence>
<evidence type="ECO:0000313" key="3">
    <source>
        <dbReference type="Proteomes" id="UP000028981"/>
    </source>
</evidence>
<comment type="similarity">
    <text evidence="1">Belongs to the short-chain dehydrogenases/reductases (SDR) family.</text>
</comment>
<dbReference type="PRINTS" id="PR00081">
    <property type="entry name" value="GDHRDH"/>
</dbReference>
<dbReference type="PANTHER" id="PTHR42879">
    <property type="entry name" value="3-OXOACYL-(ACYL-CARRIER-PROTEIN) REDUCTASE"/>
    <property type="match status" value="1"/>
</dbReference>
<reference evidence="2 3" key="1">
    <citation type="submission" date="2014-08" db="EMBL/GenBank/DDBJ databases">
        <authorList>
            <person name="Hassan Y.I."/>
            <person name="Lepp D."/>
            <person name="Zhou T."/>
        </authorList>
    </citation>
    <scope>NUCLEOTIDE SEQUENCE [LARGE SCALE GENOMIC DNA]</scope>
    <source>
        <strain evidence="2 3">IFO13584</strain>
    </source>
</reference>
<dbReference type="STRING" id="46914.JP75_01030"/>
<dbReference type="PANTHER" id="PTHR42879:SF6">
    <property type="entry name" value="NADPH-DEPENDENT REDUCTASE BACG"/>
    <property type="match status" value="1"/>
</dbReference>
<dbReference type="Proteomes" id="UP000028981">
    <property type="component" value="Unassembled WGS sequence"/>
</dbReference>
<dbReference type="RefSeq" id="WP_035077871.1">
    <property type="nucleotide sequence ID" value="NZ_JQGC01000001.1"/>
</dbReference>